<evidence type="ECO:0000256" key="2">
    <source>
        <dbReference type="SAM" id="Phobius"/>
    </source>
</evidence>
<dbReference type="AlphaFoldDB" id="A0A919D8C7"/>
<dbReference type="PANTHER" id="PTHR33371">
    <property type="entry name" value="INTERMEMBRANE PHOSPHOLIPID TRANSPORT SYSTEM BINDING PROTEIN MLAD-RELATED"/>
    <property type="match status" value="1"/>
</dbReference>
<keyword evidence="6" id="KW-1185">Reference proteome</keyword>
<feature type="compositionally biased region" description="Pro residues" evidence="1">
    <location>
        <begin position="1"/>
        <end position="15"/>
    </location>
</feature>
<dbReference type="Pfam" id="PF02470">
    <property type="entry name" value="MlaD"/>
    <property type="match status" value="1"/>
</dbReference>
<dbReference type="InterPro" id="IPR052336">
    <property type="entry name" value="MlaD_Phospholipid_Transporter"/>
</dbReference>
<dbReference type="GO" id="GO:0005576">
    <property type="term" value="C:extracellular region"/>
    <property type="evidence" value="ECO:0007669"/>
    <property type="project" value="TreeGrafter"/>
</dbReference>
<dbReference type="InterPro" id="IPR003399">
    <property type="entry name" value="Mce/MlaD"/>
</dbReference>
<accession>A0A919D8C7</accession>
<dbReference type="Proteomes" id="UP000617734">
    <property type="component" value="Unassembled WGS sequence"/>
</dbReference>
<dbReference type="Pfam" id="PF11887">
    <property type="entry name" value="Mce4_CUP1"/>
    <property type="match status" value="1"/>
</dbReference>
<dbReference type="PANTHER" id="PTHR33371:SF19">
    <property type="entry name" value="MCE-FAMILY PROTEIN MCE4A"/>
    <property type="match status" value="1"/>
</dbReference>
<reference evidence="5" key="2">
    <citation type="submission" date="2020-09" db="EMBL/GenBank/DDBJ databases">
        <authorList>
            <person name="Sun Q."/>
            <person name="Ohkuma M."/>
        </authorList>
    </citation>
    <scope>NUCLEOTIDE SEQUENCE</scope>
    <source>
        <strain evidence="5">JCM 4646</strain>
    </source>
</reference>
<reference evidence="5" key="1">
    <citation type="journal article" date="2014" name="Int. J. Syst. Evol. Microbiol.">
        <title>Complete genome sequence of Corynebacterium casei LMG S-19264T (=DSM 44701T), isolated from a smear-ripened cheese.</title>
        <authorList>
            <consortium name="US DOE Joint Genome Institute (JGI-PGF)"/>
            <person name="Walter F."/>
            <person name="Albersmeier A."/>
            <person name="Kalinowski J."/>
            <person name="Ruckert C."/>
        </authorList>
    </citation>
    <scope>NUCLEOTIDE SEQUENCE</scope>
    <source>
        <strain evidence="5">JCM 4646</strain>
    </source>
</reference>
<evidence type="ECO:0000259" key="3">
    <source>
        <dbReference type="Pfam" id="PF02470"/>
    </source>
</evidence>
<dbReference type="EMBL" id="BNBO01000077">
    <property type="protein sequence ID" value="GHE24572.1"/>
    <property type="molecule type" value="Genomic_DNA"/>
</dbReference>
<sequence>MSAPGPVPAAAPVPSPGASAPPAVRARRAARARRRLAGVAFLMTPVLLAWLAVAVYDRRFTDSATVTVEAGSVGHEMHVNADVKLRGVVVGRVREIRTDGDGARLTLDIDPARLRQIPGEVSAQLLPTTLFGERFVALVPAAHPSGRSLVAGSTVPRDRSDNAVELQQVLDHLMPLLTAVRPEKLAATLNAVATALDGRGTRLGVTLTQLDGYLGRLNPELPVLVEDVQRLVEVSRVYDRAAPEIVQALTDFTRTSETVAQQRTGLATLYGTTAGAAQDLDTFLRQNKDNLIRLSTDSRDTLGLLARYAPSFPCTLSTLAGFVPAMDKALGKGTDQPGLHITVTTVPSRGKYLPGQDAPGYRAGGGPACYAVPYTGIPVTPADPATTPVTAGPAGAAGLPNSPQENALVTELLAPGMNATPQDLPDWTSLLAGPVLRGAEVTLR</sequence>
<gene>
    <name evidence="5" type="ORF">GCM10018781_74850</name>
</gene>
<feature type="domain" description="Mammalian cell entry C-terminal" evidence="4">
    <location>
        <begin position="146"/>
        <end position="367"/>
    </location>
</feature>
<protein>
    <submittedName>
        <fullName evidence="5">ABC transporter substrate-binding protein</fullName>
    </submittedName>
</protein>
<feature type="transmembrane region" description="Helical" evidence="2">
    <location>
        <begin position="36"/>
        <end position="56"/>
    </location>
</feature>
<keyword evidence="2" id="KW-0812">Transmembrane</keyword>
<proteinExistence type="predicted"/>
<comment type="caution">
    <text evidence="5">The sequence shown here is derived from an EMBL/GenBank/DDBJ whole genome shotgun (WGS) entry which is preliminary data.</text>
</comment>
<name>A0A919D8C7_9ACTN</name>
<feature type="domain" description="Mce/MlaD" evidence="3">
    <location>
        <begin position="64"/>
        <end position="140"/>
    </location>
</feature>
<dbReference type="InterPro" id="IPR024516">
    <property type="entry name" value="Mce_C"/>
</dbReference>
<dbReference type="InterPro" id="IPR005693">
    <property type="entry name" value="Mce"/>
</dbReference>
<dbReference type="GO" id="GO:0051701">
    <property type="term" value="P:biological process involved in interaction with host"/>
    <property type="evidence" value="ECO:0007669"/>
    <property type="project" value="TreeGrafter"/>
</dbReference>
<evidence type="ECO:0000313" key="6">
    <source>
        <dbReference type="Proteomes" id="UP000617734"/>
    </source>
</evidence>
<keyword evidence="2" id="KW-0472">Membrane</keyword>
<dbReference type="NCBIfam" id="TIGR00996">
    <property type="entry name" value="Mtu_fam_mce"/>
    <property type="match status" value="1"/>
</dbReference>
<evidence type="ECO:0000313" key="5">
    <source>
        <dbReference type="EMBL" id="GHE24572.1"/>
    </source>
</evidence>
<evidence type="ECO:0000259" key="4">
    <source>
        <dbReference type="Pfam" id="PF11887"/>
    </source>
</evidence>
<feature type="region of interest" description="Disordered" evidence="1">
    <location>
        <begin position="1"/>
        <end position="24"/>
    </location>
</feature>
<organism evidence="5 6">
    <name type="scientific">Kitasatospora indigofera</name>
    <dbReference type="NCBI Taxonomy" id="67307"/>
    <lineage>
        <taxon>Bacteria</taxon>
        <taxon>Bacillati</taxon>
        <taxon>Actinomycetota</taxon>
        <taxon>Actinomycetes</taxon>
        <taxon>Kitasatosporales</taxon>
        <taxon>Streptomycetaceae</taxon>
        <taxon>Kitasatospora</taxon>
    </lineage>
</organism>
<keyword evidence="2" id="KW-1133">Transmembrane helix</keyword>
<evidence type="ECO:0000256" key="1">
    <source>
        <dbReference type="SAM" id="MobiDB-lite"/>
    </source>
</evidence>